<accession>A0AA36NJD1</accession>
<dbReference type="EMBL" id="CAUJNA010003763">
    <property type="protein sequence ID" value="CAJ1409324.1"/>
    <property type="molecule type" value="Genomic_DNA"/>
</dbReference>
<sequence>MGSSSSCITECGGSDCRPLVQRLIREPEEKDTVLRYAHAEATATPEGTCSTSSQERGARDLTRVPSKGVAWPERRIFGPDGCAIFSDQSLPHLSFRTHEHMGSEALQLIETHSPWHCSDFCGSFEVTEGTSSTWGSQMPPLPPVQPGLVLHHGILQDEAIEIPKKSGCQQAIGTITKDLVRGRTLPVLALNGNAVECFVAMDKQLHYMVIQRLGKKESKRRALALDTVEQVCVGTDAAEESGLPLQENCVCLILREGQAIAFVLKSVEERDNFAMVMSMLVDQHGESELESCGTQVTMPPAVPAA</sequence>
<evidence type="ECO:0000313" key="3">
    <source>
        <dbReference type="Proteomes" id="UP001178507"/>
    </source>
</evidence>
<gene>
    <name evidence="2" type="ORF">EVOR1521_LOCUS30456</name>
</gene>
<evidence type="ECO:0000256" key="1">
    <source>
        <dbReference type="SAM" id="MobiDB-lite"/>
    </source>
</evidence>
<comment type="caution">
    <text evidence="2">The sequence shown here is derived from an EMBL/GenBank/DDBJ whole genome shotgun (WGS) entry which is preliminary data.</text>
</comment>
<dbReference type="InterPro" id="IPR011993">
    <property type="entry name" value="PH-like_dom_sf"/>
</dbReference>
<name>A0AA36NJD1_9DINO</name>
<keyword evidence="3" id="KW-1185">Reference proteome</keyword>
<dbReference type="Proteomes" id="UP001178507">
    <property type="component" value="Unassembled WGS sequence"/>
</dbReference>
<dbReference type="AlphaFoldDB" id="A0AA36NJD1"/>
<protein>
    <submittedName>
        <fullName evidence="2">Uncharacterized protein</fullName>
    </submittedName>
</protein>
<proteinExistence type="predicted"/>
<reference evidence="2" key="1">
    <citation type="submission" date="2023-08" db="EMBL/GenBank/DDBJ databases">
        <authorList>
            <person name="Chen Y."/>
            <person name="Shah S."/>
            <person name="Dougan E. K."/>
            <person name="Thang M."/>
            <person name="Chan C."/>
        </authorList>
    </citation>
    <scope>NUCLEOTIDE SEQUENCE</scope>
</reference>
<feature type="region of interest" description="Disordered" evidence="1">
    <location>
        <begin position="41"/>
        <end position="65"/>
    </location>
</feature>
<organism evidence="2 3">
    <name type="scientific">Effrenium voratum</name>
    <dbReference type="NCBI Taxonomy" id="2562239"/>
    <lineage>
        <taxon>Eukaryota</taxon>
        <taxon>Sar</taxon>
        <taxon>Alveolata</taxon>
        <taxon>Dinophyceae</taxon>
        <taxon>Suessiales</taxon>
        <taxon>Symbiodiniaceae</taxon>
        <taxon>Effrenium</taxon>
    </lineage>
</organism>
<evidence type="ECO:0000313" key="2">
    <source>
        <dbReference type="EMBL" id="CAJ1409324.1"/>
    </source>
</evidence>
<dbReference type="Gene3D" id="2.30.29.30">
    <property type="entry name" value="Pleckstrin-homology domain (PH domain)/Phosphotyrosine-binding domain (PTB)"/>
    <property type="match status" value="1"/>
</dbReference>
<feature type="compositionally biased region" description="Polar residues" evidence="1">
    <location>
        <begin position="45"/>
        <end position="55"/>
    </location>
</feature>